<feature type="transmembrane region" description="Helical" evidence="8">
    <location>
        <begin position="86"/>
        <end position="104"/>
    </location>
</feature>
<dbReference type="InterPro" id="IPR051107">
    <property type="entry name" value="Auxin_Efflux_Carrier"/>
</dbReference>
<evidence type="ECO:0000256" key="4">
    <source>
        <dbReference type="ARBA" id="ARBA00022692"/>
    </source>
</evidence>
<evidence type="ECO:0000256" key="3">
    <source>
        <dbReference type="ARBA" id="ARBA00022448"/>
    </source>
</evidence>
<dbReference type="Proteomes" id="UP000734854">
    <property type="component" value="Unassembled WGS sequence"/>
</dbReference>
<dbReference type="AlphaFoldDB" id="A0A8J5KR60"/>
<dbReference type="EMBL" id="JACMSC010000012">
    <property type="protein sequence ID" value="KAG6496493.1"/>
    <property type="molecule type" value="Genomic_DNA"/>
</dbReference>
<dbReference type="GO" id="GO:0010329">
    <property type="term" value="F:auxin efflux transmembrane transporter activity"/>
    <property type="evidence" value="ECO:0007669"/>
    <property type="project" value="TreeGrafter"/>
</dbReference>
<evidence type="ECO:0000256" key="8">
    <source>
        <dbReference type="RuleBase" id="RU362108"/>
    </source>
</evidence>
<evidence type="ECO:0000256" key="1">
    <source>
        <dbReference type="ARBA" id="ARBA00004141"/>
    </source>
</evidence>
<dbReference type="NCBIfam" id="TIGR00946">
    <property type="entry name" value="2a69"/>
    <property type="match status" value="1"/>
</dbReference>
<dbReference type="InterPro" id="IPR004776">
    <property type="entry name" value="Mem_transp_PIN-like"/>
</dbReference>
<dbReference type="PANTHER" id="PTHR31752:SF56">
    <property type="entry name" value="AUXIN EFFLUX CARRIER COMPONENT 6"/>
    <property type="match status" value="1"/>
</dbReference>
<feature type="transmembrane region" description="Helical" evidence="8">
    <location>
        <begin position="148"/>
        <end position="170"/>
    </location>
</feature>
<feature type="transmembrane region" description="Helical" evidence="8">
    <location>
        <begin position="496"/>
        <end position="515"/>
    </location>
</feature>
<keyword evidence="5 8" id="KW-1133">Transmembrane helix</keyword>
<keyword evidence="3 8" id="KW-0813">Transport</keyword>
<feature type="transmembrane region" description="Helical" evidence="8">
    <location>
        <begin position="124"/>
        <end position="141"/>
    </location>
</feature>
<proteinExistence type="inferred from homology"/>
<feature type="transmembrane region" description="Helical" evidence="8">
    <location>
        <begin position="465"/>
        <end position="484"/>
    </location>
</feature>
<name>A0A8J5KR60_ZINOF</name>
<dbReference type="PANTHER" id="PTHR31752">
    <property type="entry name" value="AUXIN EFFLUX CARRIER COMPONENT 1B-RELATED"/>
    <property type="match status" value="1"/>
</dbReference>
<comment type="caution">
    <text evidence="8">Lacks conserved residue(s) required for the propagation of feature annotation.</text>
</comment>
<accession>A0A8J5KR60</accession>
<comment type="similarity">
    <text evidence="2 8">Belongs to the auxin efflux carrier (TC 2.A.69.1) family.</text>
</comment>
<feature type="transmembrane region" description="Helical" evidence="8">
    <location>
        <begin position="584"/>
        <end position="606"/>
    </location>
</feature>
<dbReference type="Pfam" id="PF03547">
    <property type="entry name" value="Mem_trans"/>
    <property type="match status" value="1"/>
</dbReference>
<comment type="caution">
    <text evidence="9">The sequence shown here is derived from an EMBL/GenBank/DDBJ whole genome shotgun (WGS) entry which is preliminary data.</text>
</comment>
<keyword evidence="6 8" id="KW-0472">Membrane</keyword>
<keyword evidence="10" id="KW-1185">Reference proteome</keyword>
<dbReference type="InterPro" id="IPR014024">
    <property type="entry name" value="Auxin_eff_plant"/>
</dbReference>
<reference evidence="9 10" key="1">
    <citation type="submission" date="2020-08" db="EMBL/GenBank/DDBJ databases">
        <title>Plant Genome Project.</title>
        <authorList>
            <person name="Zhang R.-G."/>
        </authorList>
    </citation>
    <scope>NUCLEOTIDE SEQUENCE [LARGE SCALE GENOMIC DNA]</scope>
    <source>
        <tissue evidence="9">Rhizome</tissue>
    </source>
</reference>
<keyword evidence="4 8" id="KW-0812">Transmembrane</keyword>
<organism evidence="9 10">
    <name type="scientific">Zingiber officinale</name>
    <name type="common">Ginger</name>
    <name type="synonym">Amomum zingiber</name>
    <dbReference type="NCBI Taxonomy" id="94328"/>
    <lineage>
        <taxon>Eukaryota</taxon>
        <taxon>Viridiplantae</taxon>
        <taxon>Streptophyta</taxon>
        <taxon>Embryophyta</taxon>
        <taxon>Tracheophyta</taxon>
        <taxon>Spermatophyta</taxon>
        <taxon>Magnoliopsida</taxon>
        <taxon>Liliopsida</taxon>
        <taxon>Zingiberales</taxon>
        <taxon>Zingiberaceae</taxon>
        <taxon>Zingiber</taxon>
    </lineage>
</organism>
<evidence type="ECO:0000256" key="6">
    <source>
        <dbReference type="ARBA" id="ARBA00023136"/>
    </source>
</evidence>
<comment type="subcellular location">
    <subcellularLocation>
        <location evidence="1 8">Membrane</location>
        <topology evidence="1 8">Multi-pass membrane protein</topology>
    </subcellularLocation>
</comment>
<protein>
    <recommendedName>
        <fullName evidence="8">Auxin efflux carrier component</fullName>
    </recommendedName>
</protein>
<evidence type="ECO:0000256" key="2">
    <source>
        <dbReference type="ARBA" id="ARBA00009177"/>
    </source>
</evidence>
<sequence>MRMRPRIYQYSHSDGKLASGSNVAARGKCTTPLRNPSPPSSAVEMIAWKDFYAVMCAMIPLYFAMFLAYGSVKWWKIFTPEQCSGVNRFVATFAVPVLSFHFIAQNNPFQMDFRFLLADTLSKLFVLFLLFLWASFSAAACSSSRRRLDWVITLFSVGTLPNTLVMGIPLLRAMYGDFTQSLMVQLVVLQCIIWYTLLLFLFEYRAATLMIQDQFPGAGAAAITKFEIDGDIISLDGRDPLQAESEIDAEGRIRVRIRRSTSSAPGSAISSSLGITPRRLSNISGAEIYSVNTPVRPAPPAEQQLTVRDITFGYRSASPYPSGYASSDAYSLQPTPRASNFNETEVVGTPAWARSPACRPTWNQSPAPSLVWPDGGQGDKDVGGKYTQENHSCQVSLWTFLHRHRRQSKQAEHRALPPSTAKFVERKEDEQMAIEYDQDQEMPATRVMVRLILTMVGRKLSRNPNTYSSVLGLLWSLISFKWNLDMPILVKESIKIISDAGLGMAMFSLGLFMALQPRIIACGPKMAAISMSIRFLSGPMVMSAASMAVKLRGVKLHTAIVQAALPQGIVPFVFAREYGLHPDILSTGVIFGMLVSLPVTLLYYVLLGL</sequence>
<dbReference type="GO" id="GO:0009734">
    <property type="term" value="P:auxin-activated signaling pathway"/>
    <property type="evidence" value="ECO:0007669"/>
    <property type="project" value="UniProtKB-UniRule"/>
</dbReference>
<keyword evidence="7 8" id="KW-0927">Auxin signaling pathway</keyword>
<evidence type="ECO:0000313" key="9">
    <source>
        <dbReference type="EMBL" id="KAG6496493.1"/>
    </source>
</evidence>
<dbReference type="GO" id="GO:0009926">
    <property type="term" value="P:auxin polar transport"/>
    <property type="evidence" value="ECO:0007669"/>
    <property type="project" value="TreeGrafter"/>
</dbReference>
<dbReference type="GO" id="GO:0005783">
    <property type="term" value="C:endoplasmic reticulum"/>
    <property type="evidence" value="ECO:0007669"/>
    <property type="project" value="TreeGrafter"/>
</dbReference>
<evidence type="ECO:0000256" key="5">
    <source>
        <dbReference type="ARBA" id="ARBA00022989"/>
    </source>
</evidence>
<evidence type="ECO:0000256" key="7">
    <source>
        <dbReference type="ARBA" id="ARBA00023294"/>
    </source>
</evidence>
<comment type="function">
    <text evidence="8">May act as a component of the auxin efflux carrier.</text>
</comment>
<gene>
    <name evidence="9" type="ORF">ZIOFF_044360</name>
</gene>
<evidence type="ECO:0000313" key="10">
    <source>
        <dbReference type="Proteomes" id="UP000734854"/>
    </source>
</evidence>
<dbReference type="GO" id="GO:0005886">
    <property type="term" value="C:plasma membrane"/>
    <property type="evidence" value="ECO:0007669"/>
    <property type="project" value="TreeGrafter"/>
</dbReference>
<feature type="transmembrane region" description="Helical" evidence="8">
    <location>
        <begin position="182"/>
        <end position="202"/>
    </location>
</feature>
<feature type="transmembrane region" description="Helical" evidence="8">
    <location>
        <begin position="51"/>
        <end position="74"/>
    </location>
</feature>